<evidence type="ECO:0000256" key="6">
    <source>
        <dbReference type="ARBA" id="ARBA00023224"/>
    </source>
</evidence>
<dbReference type="SUPFAM" id="SSF47170">
    <property type="entry name" value="Aspartate receptor, ligand-binding domain"/>
    <property type="match status" value="1"/>
</dbReference>
<sequence>MAEASASVDEKYQRYQAALTELIQFLDNGNMDAYFAQPTQGMQNALGEALGNYAQVSENLYRQTFDQSAHDYRFAQWQLGDSCHRAGADFDSGLVRYSSSPA</sequence>
<dbReference type="InterPro" id="IPR003122">
    <property type="entry name" value="Tar_rcpt_lig-bd"/>
</dbReference>
<dbReference type="GO" id="GO:0005886">
    <property type="term" value="C:plasma membrane"/>
    <property type="evidence" value="ECO:0007669"/>
    <property type="project" value="UniProtKB-SubCell"/>
</dbReference>
<name>A0A379S1A4_SALER</name>
<dbReference type="GO" id="GO:0007165">
    <property type="term" value="P:signal transduction"/>
    <property type="evidence" value="ECO:0007669"/>
    <property type="project" value="UniProtKB-KW"/>
</dbReference>
<reference evidence="8 9" key="1">
    <citation type="submission" date="2018-06" db="EMBL/GenBank/DDBJ databases">
        <authorList>
            <consortium name="Pathogen Informatics"/>
            <person name="Doyle S."/>
        </authorList>
    </citation>
    <scope>NUCLEOTIDE SEQUENCE [LARGE SCALE GENOMIC DNA]</scope>
    <source>
        <strain evidence="8 9">NCTC7295</strain>
    </source>
</reference>
<dbReference type="Pfam" id="PF02203">
    <property type="entry name" value="TarH"/>
    <property type="match status" value="1"/>
</dbReference>
<evidence type="ECO:0000256" key="3">
    <source>
        <dbReference type="ARBA" id="ARBA00022692"/>
    </source>
</evidence>
<dbReference type="Proteomes" id="UP000254124">
    <property type="component" value="Unassembled WGS sequence"/>
</dbReference>
<dbReference type="GO" id="GO:0006935">
    <property type="term" value="P:chemotaxis"/>
    <property type="evidence" value="ECO:0007669"/>
    <property type="project" value="InterPro"/>
</dbReference>
<keyword evidence="6" id="KW-0807">Transducer</keyword>
<evidence type="ECO:0000256" key="2">
    <source>
        <dbReference type="ARBA" id="ARBA00022475"/>
    </source>
</evidence>
<dbReference type="EMBL" id="UGWZ01000001">
    <property type="protein sequence ID" value="SUG14666.1"/>
    <property type="molecule type" value="Genomic_DNA"/>
</dbReference>
<protein>
    <submittedName>
        <fullName evidence="8">Methyl accepting chemotaxis protein II, aspartate sensor-receptor</fullName>
    </submittedName>
</protein>
<dbReference type="CDD" id="cd19407">
    <property type="entry name" value="Tar_Tsr_sensor"/>
    <property type="match status" value="1"/>
</dbReference>
<keyword evidence="4" id="KW-1133">Transmembrane helix</keyword>
<dbReference type="InterPro" id="IPR035440">
    <property type="entry name" value="4HB_MCP_dom_sf"/>
</dbReference>
<feature type="domain" description="Chemotaxis methyl-accepting receptor Tar-related ligand-binding" evidence="7">
    <location>
        <begin position="4"/>
        <end position="57"/>
    </location>
</feature>
<accession>A0A379S1A4</accession>
<organism evidence="8 9">
    <name type="scientific">Salmonella enterica subsp. arizonae</name>
    <dbReference type="NCBI Taxonomy" id="59203"/>
    <lineage>
        <taxon>Bacteria</taxon>
        <taxon>Pseudomonadati</taxon>
        <taxon>Pseudomonadota</taxon>
        <taxon>Gammaproteobacteria</taxon>
        <taxon>Enterobacterales</taxon>
        <taxon>Enterobacteriaceae</taxon>
        <taxon>Salmonella</taxon>
    </lineage>
</organism>
<keyword evidence="2" id="KW-1003">Cell membrane</keyword>
<keyword evidence="3" id="KW-0812">Transmembrane</keyword>
<gene>
    <name evidence="8" type="primary">cheM_2</name>
    <name evidence="8" type="ORF">NCTC7295_02309</name>
</gene>
<evidence type="ECO:0000313" key="8">
    <source>
        <dbReference type="EMBL" id="SUG14666.1"/>
    </source>
</evidence>
<proteinExistence type="predicted"/>
<evidence type="ECO:0000256" key="4">
    <source>
        <dbReference type="ARBA" id="ARBA00022989"/>
    </source>
</evidence>
<evidence type="ECO:0000313" key="9">
    <source>
        <dbReference type="Proteomes" id="UP000254124"/>
    </source>
</evidence>
<dbReference type="AlphaFoldDB" id="A0A379S1A4"/>
<dbReference type="Gene3D" id="1.20.120.30">
    <property type="entry name" value="Aspartate receptor, ligand-binding domain"/>
    <property type="match status" value="1"/>
</dbReference>
<evidence type="ECO:0000256" key="1">
    <source>
        <dbReference type="ARBA" id="ARBA00004236"/>
    </source>
</evidence>
<comment type="subcellular location">
    <subcellularLocation>
        <location evidence="1">Cell membrane</location>
    </subcellularLocation>
</comment>
<keyword evidence="5" id="KW-0472">Membrane</keyword>
<evidence type="ECO:0000259" key="7">
    <source>
        <dbReference type="Pfam" id="PF02203"/>
    </source>
</evidence>
<keyword evidence="8" id="KW-0675">Receptor</keyword>
<evidence type="ECO:0000256" key="5">
    <source>
        <dbReference type="ARBA" id="ARBA00023136"/>
    </source>
</evidence>